<evidence type="ECO:0000313" key="1">
    <source>
        <dbReference type="EMBL" id="KAJ9069210.1"/>
    </source>
</evidence>
<reference evidence="1" key="1">
    <citation type="submission" date="2022-04" db="EMBL/GenBank/DDBJ databases">
        <title>Genome of the entomopathogenic fungus Entomophthora muscae.</title>
        <authorList>
            <person name="Elya C."/>
            <person name="Lovett B.R."/>
            <person name="Lee E."/>
            <person name="Macias A.M."/>
            <person name="Hajek A.E."/>
            <person name="De Bivort B.L."/>
            <person name="Kasson M.T."/>
            <person name="De Fine Licht H.H."/>
            <person name="Stajich J.E."/>
        </authorList>
    </citation>
    <scope>NUCLEOTIDE SEQUENCE</scope>
    <source>
        <strain evidence="1">Berkeley</strain>
    </source>
</reference>
<accession>A0ACC2T400</accession>
<comment type="caution">
    <text evidence="1">The sequence shown here is derived from an EMBL/GenBank/DDBJ whole genome shotgun (WGS) entry which is preliminary data.</text>
</comment>
<organism evidence="1 2">
    <name type="scientific">Entomophthora muscae</name>
    <dbReference type="NCBI Taxonomy" id="34485"/>
    <lineage>
        <taxon>Eukaryota</taxon>
        <taxon>Fungi</taxon>
        <taxon>Fungi incertae sedis</taxon>
        <taxon>Zoopagomycota</taxon>
        <taxon>Entomophthoromycotina</taxon>
        <taxon>Entomophthoromycetes</taxon>
        <taxon>Entomophthorales</taxon>
        <taxon>Entomophthoraceae</taxon>
        <taxon>Entomophthora</taxon>
    </lineage>
</organism>
<sequence length="275" mass="31559">MRAIIFFVGLLQTSTAWLAGEQDFFAQERSSLIGKQGSISQERHRREEMMSIHDIDLWSVEQIKPNTKICLTQLLWSDKSRRRCRNFNDIASLAAFEVKEYITWNSSFSLKHSIHVKEKYVAVDPVVRISEHVICEDGKVCDITSLSHLKIKWKVTSLMRRESSSWISIMSKFIENPTLQVDTPALNYPLIGPRVSYIGFKPFRFNIAAEYTATDTKSNMAISADFLISMPITTGNIPLGVYNAVNMCNPRENFLFENPEKKLSTDKVRAFFCNQ</sequence>
<name>A0ACC2T400_9FUNG</name>
<dbReference type="EMBL" id="QTSX02003649">
    <property type="protein sequence ID" value="KAJ9069210.1"/>
    <property type="molecule type" value="Genomic_DNA"/>
</dbReference>
<proteinExistence type="predicted"/>
<protein>
    <submittedName>
        <fullName evidence="1">Uncharacterized protein</fullName>
    </submittedName>
</protein>
<gene>
    <name evidence="1" type="ORF">DSO57_1020794</name>
</gene>
<keyword evidence="2" id="KW-1185">Reference proteome</keyword>
<evidence type="ECO:0000313" key="2">
    <source>
        <dbReference type="Proteomes" id="UP001165960"/>
    </source>
</evidence>
<dbReference type="Proteomes" id="UP001165960">
    <property type="component" value="Unassembled WGS sequence"/>
</dbReference>